<comment type="caution">
    <text evidence="1">The sequence shown here is derived from an EMBL/GenBank/DDBJ whole genome shotgun (WGS) entry which is preliminary data.</text>
</comment>
<name>A0A0F9D6X3_9ZZZZ</name>
<protein>
    <submittedName>
        <fullName evidence="1">Uncharacterized protein</fullName>
    </submittedName>
</protein>
<sequence length="157" mass="17388">MAIEAKRHPATVLAGVVVVTMIWQCTRADVLITKSGSRYTGKVTRTDDSYVLVKPDGGRMVVPGGMVKEVITAKELMPQYVEMRKGVDLSDDAEVEKLVRFLEAGGLSQERKRLLAEAFALRRTASEDNVSALRVLKAWCERYWLSDKAKACEARAG</sequence>
<evidence type="ECO:0000313" key="1">
    <source>
        <dbReference type="EMBL" id="KKL13556.1"/>
    </source>
</evidence>
<dbReference type="EMBL" id="LAZR01040812">
    <property type="protein sequence ID" value="KKL13556.1"/>
    <property type="molecule type" value="Genomic_DNA"/>
</dbReference>
<dbReference type="AlphaFoldDB" id="A0A0F9D6X3"/>
<organism evidence="1">
    <name type="scientific">marine sediment metagenome</name>
    <dbReference type="NCBI Taxonomy" id="412755"/>
    <lineage>
        <taxon>unclassified sequences</taxon>
        <taxon>metagenomes</taxon>
        <taxon>ecological metagenomes</taxon>
    </lineage>
</organism>
<proteinExistence type="predicted"/>
<accession>A0A0F9D6X3</accession>
<feature type="non-terminal residue" evidence="1">
    <location>
        <position position="157"/>
    </location>
</feature>
<reference evidence="1" key="1">
    <citation type="journal article" date="2015" name="Nature">
        <title>Complex archaea that bridge the gap between prokaryotes and eukaryotes.</title>
        <authorList>
            <person name="Spang A."/>
            <person name="Saw J.H."/>
            <person name="Jorgensen S.L."/>
            <person name="Zaremba-Niedzwiedzka K."/>
            <person name="Martijn J."/>
            <person name="Lind A.E."/>
            <person name="van Eijk R."/>
            <person name="Schleper C."/>
            <person name="Guy L."/>
            <person name="Ettema T.J."/>
        </authorList>
    </citation>
    <scope>NUCLEOTIDE SEQUENCE</scope>
</reference>
<gene>
    <name evidence="1" type="ORF">LCGC14_2524570</name>
</gene>